<dbReference type="Proteomes" id="UP000609323">
    <property type="component" value="Unassembled WGS sequence"/>
</dbReference>
<keyword evidence="2" id="KW-1185">Reference proteome</keyword>
<proteinExistence type="predicted"/>
<protein>
    <submittedName>
        <fullName evidence="1">Uncharacterized protein</fullName>
    </submittedName>
</protein>
<evidence type="ECO:0000313" key="1">
    <source>
        <dbReference type="EMBL" id="GGA27792.1"/>
    </source>
</evidence>
<accession>A0ABQ1FRE2</accession>
<gene>
    <name evidence="1" type="ORF">GCM10010917_10890</name>
</gene>
<evidence type="ECO:0000313" key="2">
    <source>
        <dbReference type="Proteomes" id="UP000609323"/>
    </source>
</evidence>
<dbReference type="EMBL" id="BMHF01000002">
    <property type="protein sequence ID" value="GGA27792.1"/>
    <property type="molecule type" value="Genomic_DNA"/>
</dbReference>
<sequence>MKEETIRGELGKVSIEIGYRLLYQIIHTKSRGYLNFIVTKEEFP</sequence>
<reference evidence="2" key="1">
    <citation type="journal article" date="2019" name="Int. J. Syst. Evol. Microbiol.">
        <title>The Global Catalogue of Microorganisms (GCM) 10K type strain sequencing project: providing services to taxonomists for standard genome sequencing and annotation.</title>
        <authorList>
            <consortium name="The Broad Institute Genomics Platform"/>
            <consortium name="The Broad Institute Genome Sequencing Center for Infectious Disease"/>
            <person name="Wu L."/>
            <person name="Ma J."/>
        </authorList>
    </citation>
    <scope>NUCLEOTIDE SEQUENCE [LARGE SCALE GENOMIC DNA]</scope>
    <source>
        <strain evidence="2">CGMCC 1.15044</strain>
    </source>
</reference>
<organism evidence="1 2">
    <name type="scientific">Paenibacillus physcomitrellae</name>
    <dbReference type="NCBI Taxonomy" id="1619311"/>
    <lineage>
        <taxon>Bacteria</taxon>
        <taxon>Bacillati</taxon>
        <taxon>Bacillota</taxon>
        <taxon>Bacilli</taxon>
        <taxon>Bacillales</taxon>
        <taxon>Paenibacillaceae</taxon>
        <taxon>Paenibacillus</taxon>
    </lineage>
</organism>
<name>A0ABQ1FRE2_9BACL</name>
<comment type="caution">
    <text evidence="1">The sequence shown here is derived from an EMBL/GenBank/DDBJ whole genome shotgun (WGS) entry which is preliminary data.</text>
</comment>